<keyword evidence="3" id="KW-1185">Reference proteome</keyword>
<organism evidence="2 3">
    <name type="scientific">Paenibacillus chungangensis</name>
    <dbReference type="NCBI Taxonomy" id="696535"/>
    <lineage>
        <taxon>Bacteria</taxon>
        <taxon>Bacillati</taxon>
        <taxon>Bacillota</taxon>
        <taxon>Bacilli</taxon>
        <taxon>Bacillales</taxon>
        <taxon>Paenibacillaceae</taxon>
        <taxon>Paenibacillus</taxon>
    </lineage>
</organism>
<dbReference type="Gene3D" id="3.40.250.10">
    <property type="entry name" value="Rhodanese-like domain"/>
    <property type="match status" value="1"/>
</dbReference>
<dbReference type="Proteomes" id="UP001596989">
    <property type="component" value="Unassembled WGS sequence"/>
</dbReference>
<accession>A0ABW3HL43</accession>
<proteinExistence type="predicted"/>
<name>A0ABW3HL43_9BACL</name>
<feature type="domain" description="Rhodanese" evidence="1">
    <location>
        <begin position="38"/>
        <end position="122"/>
    </location>
</feature>
<dbReference type="InterPro" id="IPR001763">
    <property type="entry name" value="Rhodanese-like_dom"/>
</dbReference>
<dbReference type="EMBL" id="JBHTJZ010000004">
    <property type="protein sequence ID" value="MFD0958162.1"/>
    <property type="molecule type" value="Genomic_DNA"/>
</dbReference>
<dbReference type="InterPro" id="IPR036873">
    <property type="entry name" value="Rhodanese-like_dom_sf"/>
</dbReference>
<evidence type="ECO:0000313" key="2">
    <source>
        <dbReference type="EMBL" id="MFD0958162.1"/>
    </source>
</evidence>
<dbReference type="PANTHER" id="PTHR43031:SF18">
    <property type="entry name" value="RHODANESE-RELATED SULFURTRANSFERASES"/>
    <property type="match status" value="1"/>
</dbReference>
<gene>
    <name evidence="2" type="ORF">ACFQ2I_02030</name>
</gene>
<dbReference type="PROSITE" id="PS50206">
    <property type="entry name" value="RHODANESE_3"/>
    <property type="match status" value="1"/>
</dbReference>
<dbReference type="SMART" id="SM00450">
    <property type="entry name" value="RHOD"/>
    <property type="match status" value="1"/>
</dbReference>
<dbReference type="CDD" id="cd00158">
    <property type="entry name" value="RHOD"/>
    <property type="match status" value="1"/>
</dbReference>
<sequence>MSTWMYAIIAVLAAWLLYKQFAPVKGLRHLNAEAFKAESAEGRIIDVREVGEYRQGYIPGAVNMPLSSLHSRVGEIPEGSKLYLYCRSGMRSKQAGKLLARNGFQVAHLNGGIMAWNGPMKK</sequence>
<protein>
    <submittedName>
        <fullName evidence="2">Rhodanese-like domain-containing protein</fullName>
    </submittedName>
</protein>
<comment type="caution">
    <text evidence="2">The sequence shown here is derived from an EMBL/GenBank/DDBJ whole genome shotgun (WGS) entry which is preliminary data.</text>
</comment>
<evidence type="ECO:0000259" key="1">
    <source>
        <dbReference type="PROSITE" id="PS50206"/>
    </source>
</evidence>
<dbReference type="RefSeq" id="WP_377561812.1">
    <property type="nucleotide sequence ID" value="NZ_JBHTJZ010000004.1"/>
</dbReference>
<reference evidence="3" key="1">
    <citation type="journal article" date="2019" name="Int. J. Syst. Evol. Microbiol.">
        <title>The Global Catalogue of Microorganisms (GCM) 10K type strain sequencing project: providing services to taxonomists for standard genome sequencing and annotation.</title>
        <authorList>
            <consortium name="The Broad Institute Genomics Platform"/>
            <consortium name="The Broad Institute Genome Sequencing Center for Infectious Disease"/>
            <person name="Wu L."/>
            <person name="Ma J."/>
        </authorList>
    </citation>
    <scope>NUCLEOTIDE SEQUENCE [LARGE SCALE GENOMIC DNA]</scope>
    <source>
        <strain evidence="3">CCUG 59129</strain>
    </source>
</reference>
<dbReference type="InterPro" id="IPR050229">
    <property type="entry name" value="GlpE_sulfurtransferase"/>
</dbReference>
<evidence type="ECO:0000313" key="3">
    <source>
        <dbReference type="Proteomes" id="UP001596989"/>
    </source>
</evidence>
<dbReference type="Pfam" id="PF00581">
    <property type="entry name" value="Rhodanese"/>
    <property type="match status" value="1"/>
</dbReference>
<dbReference type="PANTHER" id="PTHR43031">
    <property type="entry name" value="FAD-DEPENDENT OXIDOREDUCTASE"/>
    <property type="match status" value="1"/>
</dbReference>
<dbReference type="SUPFAM" id="SSF52821">
    <property type="entry name" value="Rhodanese/Cell cycle control phosphatase"/>
    <property type="match status" value="1"/>
</dbReference>